<dbReference type="Proteomes" id="UP000064912">
    <property type="component" value="Chromosome"/>
</dbReference>
<dbReference type="Pfam" id="PF13503">
    <property type="entry name" value="DUF4123"/>
    <property type="match status" value="1"/>
</dbReference>
<sequence length="369" mass="42914">MFIDRYVTLHTDEIADYWAQHSAASVRPSRLQLQMEMIPDVLPLDAQFGVDRPIFVPDALFPVMFAQPEELEDDRRFHTYALLDAAKVPALPEMLAVSGLEHRCLFKGSSYEKLKDAAPWIVRLEDDNRFTRNLFTRSDTPWHLWDAEPGLYLRSRGTLDQIWQHLRKFTRVRDEAGKWFYFRFWEIDCLIDYIGFAEKHNHSDLRPLFGFDAMDSTSPLVQNYMNRNQNTVRTCTVTHISADNAGIPARIDIPILRFLALRSHARSFVDSYYIGQDARPDAPALQGAKEFCTALVQKYHSYGFKSRYHLGSFVYWALALNGDFETRLPNLQIHIHQTDADPNDRFVLMARQIKHVFGSRVRNYRGYGS</sequence>
<organism evidence="2 3">
    <name type="scientific">Rhodovulum sulfidophilum</name>
    <name type="common">Rhodobacter sulfidophilus</name>
    <dbReference type="NCBI Taxonomy" id="35806"/>
    <lineage>
        <taxon>Bacteria</taxon>
        <taxon>Pseudomonadati</taxon>
        <taxon>Pseudomonadota</taxon>
        <taxon>Alphaproteobacteria</taxon>
        <taxon>Rhodobacterales</taxon>
        <taxon>Paracoccaceae</taxon>
        <taxon>Rhodovulum</taxon>
    </lineage>
</organism>
<dbReference type="KEGG" id="rsu:NHU_02314"/>
<reference evidence="2 3" key="1">
    <citation type="submission" date="2015-02" db="EMBL/GenBank/DDBJ databases">
        <title>Genome sequene of Rhodovulum sulfidophilum DSM 2351.</title>
        <authorList>
            <person name="Nagao N."/>
        </authorList>
    </citation>
    <scope>NUCLEOTIDE SEQUENCE [LARGE SCALE GENOMIC DNA]</scope>
    <source>
        <strain evidence="2 3">DSM 2351</strain>
    </source>
</reference>
<gene>
    <name evidence="2" type="ORF">NHU_02314</name>
</gene>
<proteinExistence type="predicted"/>
<evidence type="ECO:0000313" key="3">
    <source>
        <dbReference type="Proteomes" id="UP000064912"/>
    </source>
</evidence>
<accession>A0A0D6B349</accession>
<evidence type="ECO:0000313" key="2">
    <source>
        <dbReference type="EMBL" id="BAQ69466.1"/>
    </source>
</evidence>
<dbReference type="AlphaFoldDB" id="A0A0D6B349"/>
<feature type="domain" description="DUF4123" evidence="1">
    <location>
        <begin position="80"/>
        <end position="193"/>
    </location>
</feature>
<protein>
    <recommendedName>
        <fullName evidence="1">DUF4123 domain-containing protein</fullName>
    </recommendedName>
</protein>
<dbReference type="InterPro" id="IPR025391">
    <property type="entry name" value="DUF4123"/>
</dbReference>
<evidence type="ECO:0000259" key="1">
    <source>
        <dbReference type="Pfam" id="PF13503"/>
    </source>
</evidence>
<dbReference type="PATRIC" id="fig|35806.4.peg.2385"/>
<name>A0A0D6B349_RHOSU</name>
<dbReference type="EMBL" id="AP014800">
    <property type="protein sequence ID" value="BAQ69466.1"/>
    <property type="molecule type" value="Genomic_DNA"/>
</dbReference>